<comment type="caution">
    <text evidence="2">The sequence shown here is derived from an EMBL/GenBank/DDBJ whole genome shotgun (WGS) entry which is preliminary data.</text>
</comment>
<evidence type="ECO:0000313" key="3">
    <source>
        <dbReference type="Proteomes" id="UP001153954"/>
    </source>
</evidence>
<dbReference type="AlphaFoldDB" id="A0AAU9TPZ6"/>
<protein>
    <submittedName>
        <fullName evidence="2">Uncharacterized protein</fullName>
    </submittedName>
</protein>
<evidence type="ECO:0000256" key="1">
    <source>
        <dbReference type="SAM" id="Phobius"/>
    </source>
</evidence>
<keyword evidence="1" id="KW-1133">Transmembrane helix</keyword>
<dbReference type="Proteomes" id="UP001153954">
    <property type="component" value="Unassembled WGS sequence"/>
</dbReference>
<dbReference type="InterPro" id="IPR004245">
    <property type="entry name" value="DUF229"/>
</dbReference>
<dbReference type="CDD" id="cd16021">
    <property type="entry name" value="ALP_like"/>
    <property type="match status" value="1"/>
</dbReference>
<dbReference type="PANTHER" id="PTHR10974:SF9">
    <property type="entry name" value="DUF229 DOMAIN CONTAINING PROTEIN-RELATED"/>
    <property type="match status" value="1"/>
</dbReference>
<evidence type="ECO:0000313" key="2">
    <source>
        <dbReference type="EMBL" id="CAH2086660.1"/>
    </source>
</evidence>
<feature type="transmembrane region" description="Helical" evidence="1">
    <location>
        <begin position="6"/>
        <end position="25"/>
    </location>
</feature>
<organism evidence="2 3">
    <name type="scientific">Euphydryas editha</name>
    <name type="common">Edith's checkerspot</name>
    <dbReference type="NCBI Taxonomy" id="104508"/>
    <lineage>
        <taxon>Eukaryota</taxon>
        <taxon>Metazoa</taxon>
        <taxon>Ecdysozoa</taxon>
        <taxon>Arthropoda</taxon>
        <taxon>Hexapoda</taxon>
        <taxon>Insecta</taxon>
        <taxon>Pterygota</taxon>
        <taxon>Neoptera</taxon>
        <taxon>Endopterygota</taxon>
        <taxon>Lepidoptera</taxon>
        <taxon>Glossata</taxon>
        <taxon>Ditrysia</taxon>
        <taxon>Papilionoidea</taxon>
        <taxon>Nymphalidae</taxon>
        <taxon>Nymphalinae</taxon>
        <taxon>Euphydryas</taxon>
    </lineage>
</organism>
<name>A0AAU9TPZ6_EUPED</name>
<dbReference type="GO" id="GO:0005615">
    <property type="term" value="C:extracellular space"/>
    <property type="evidence" value="ECO:0007669"/>
    <property type="project" value="TreeGrafter"/>
</dbReference>
<accession>A0AAU9TPZ6</accession>
<proteinExistence type="predicted"/>
<keyword evidence="1" id="KW-0472">Membrane</keyword>
<dbReference type="SUPFAM" id="SSF53649">
    <property type="entry name" value="Alkaline phosphatase-like"/>
    <property type="match status" value="1"/>
</dbReference>
<dbReference type="Gene3D" id="3.40.720.10">
    <property type="entry name" value="Alkaline Phosphatase, subunit A"/>
    <property type="match status" value="1"/>
</dbReference>
<keyword evidence="1" id="KW-0812">Transmembrane</keyword>
<keyword evidence="3" id="KW-1185">Reference proteome</keyword>
<dbReference type="FunFam" id="3.40.720.10:FF:000017">
    <property type="entry name" value="Predicted protein"/>
    <property type="match status" value="1"/>
</dbReference>
<dbReference type="EMBL" id="CAKOGL010000005">
    <property type="protein sequence ID" value="CAH2086660.1"/>
    <property type="molecule type" value="Genomic_DNA"/>
</dbReference>
<gene>
    <name evidence="2" type="ORF">EEDITHA_LOCUS3009</name>
</gene>
<dbReference type="PANTHER" id="PTHR10974">
    <property type="entry name" value="FI08016P-RELATED"/>
    <property type="match status" value="1"/>
</dbReference>
<reference evidence="2" key="1">
    <citation type="submission" date="2022-03" db="EMBL/GenBank/DDBJ databases">
        <authorList>
            <person name="Tunstrom K."/>
        </authorList>
    </citation>
    <scope>NUCLEOTIDE SEQUENCE</scope>
</reference>
<dbReference type="InterPro" id="IPR017850">
    <property type="entry name" value="Alkaline_phosphatase_core_sf"/>
</dbReference>
<dbReference type="Pfam" id="PF02995">
    <property type="entry name" value="DUF229"/>
    <property type="match status" value="1"/>
</dbReference>
<sequence length="661" mass="77808">MRSVKISIWMLIICLCIFTLILYHLHHFSFHKTNEYTIVQLTSSTKWTIDTPMRHIPLNDIYKDISDHNQDFSIELEETQQVYMIDTPGCRIPVAMVNYSSVKHFKRGSCGNRAVYLKKVNDTKIKVSIKEKSMRKYLRKSSKYICCYRYFQRSTEKGFRHKKLRFTECKELKDGQIFVLESDFINVQCSEMNAYNKSHLIYQDIYAFCKKVNTTNVSNRMVKLKAKYNVLILGMDSMSLSRFVQTMTRTVTFLKNNFWPGFRGYHKVGENTFPNLMAALTGQNMSNIIKNCAKKMDQCNKLVIWSIFKESGYITAYGEDYLQLPDVFSRDYIFRGAPTDHHLRPFFLNGEQEKNNHSLLCAGKVPSGKQLLDYAYDFVLTYREDPFFGFFWMNSFSHNINSRPQEVDQLFEDFLNRLNYIRTLEKTFIILLSDHGVRFGEYRRNVESYYDDRLPFLFLRIPQLFKYKYPEKVKSILINQYRLVTPYDIFDTLHEINELSSIVHKTNKSSSGHQSIFRVINTNRTCQDVGIHDKWCSCHKLYPLDIEDTEGIKSVYFVAARIKTKIKTIKTKRCWSCLDLTLNNISRIHFYYDNEKVNLYYVVAFSMTPKNIFYEATVLKQDTNMTVIGPVSIISPYKGFGDCTIDHEEKIFCVCQKITNC</sequence>